<keyword evidence="5" id="KW-0067">ATP-binding</keyword>
<dbReference type="NCBIfam" id="TIGR00457">
    <property type="entry name" value="asnS"/>
    <property type="match status" value="1"/>
</dbReference>
<evidence type="ECO:0000256" key="1">
    <source>
        <dbReference type="ARBA" id="ARBA00008226"/>
    </source>
</evidence>
<keyword evidence="12" id="KW-1185">Reference proteome</keyword>
<dbReference type="HAMAP" id="MF_00534">
    <property type="entry name" value="Asn_tRNA_synth"/>
    <property type="match status" value="1"/>
</dbReference>
<dbReference type="AlphaFoldDB" id="A0A830HHZ2"/>
<dbReference type="InterPro" id="IPR009068">
    <property type="entry name" value="uS15_NS1_RNA-bd_sf"/>
</dbReference>
<dbReference type="Pfam" id="PF00152">
    <property type="entry name" value="tRNA-synt_2"/>
    <property type="match status" value="1"/>
</dbReference>
<dbReference type="InterPro" id="IPR045864">
    <property type="entry name" value="aa-tRNA-synth_II/BPL/LPL"/>
</dbReference>
<dbReference type="GO" id="GO:0003676">
    <property type="term" value="F:nucleic acid binding"/>
    <property type="evidence" value="ECO:0007669"/>
    <property type="project" value="InterPro"/>
</dbReference>
<dbReference type="Pfam" id="PF01336">
    <property type="entry name" value="tRNA_anti-codon"/>
    <property type="match status" value="1"/>
</dbReference>
<dbReference type="InterPro" id="IPR012340">
    <property type="entry name" value="NA-bd_OB-fold"/>
</dbReference>
<dbReference type="InterPro" id="IPR002312">
    <property type="entry name" value="Asp/Asn-tRNA-synth_IIb"/>
</dbReference>
<dbReference type="SMART" id="SM00991">
    <property type="entry name" value="WHEP-TRS"/>
    <property type="match status" value="1"/>
</dbReference>
<dbReference type="InterPro" id="IPR004364">
    <property type="entry name" value="Aa-tRNA-synt_II"/>
</dbReference>
<dbReference type="SUPFAM" id="SSF47060">
    <property type="entry name" value="S15/NS1 RNA-binding domain"/>
    <property type="match status" value="1"/>
</dbReference>
<keyword evidence="3" id="KW-0436">Ligase</keyword>
<keyword evidence="7" id="KW-0030">Aminoacyl-tRNA synthetase</keyword>
<dbReference type="Gene3D" id="1.10.287.10">
    <property type="entry name" value="S15/NS1, RNA-binding"/>
    <property type="match status" value="1"/>
</dbReference>
<evidence type="ECO:0000256" key="2">
    <source>
        <dbReference type="ARBA" id="ARBA00012816"/>
    </source>
</evidence>
<dbReference type="InterPro" id="IPR004522">
    <property type="entry name" value="Asn-tRNA-ligase"/>
</dbReference>
<dbReference type="InterPro" id="IPR000738">
    <property type="entry name" value="WHEP-TRS_dom"/>
</dbReference>
<dbReference type="PROSITE" id="PS51185">
    <property type="entry name" value="WHEP_TRS_2"/>
    <property type="match status" value="1"/>
</dbReference>
<dbReference type="PROSITE" id="PS50862">
    <property type="entry name" value="AA_TRNA_LIGASE_II"/>
    <property type="match status" value="1"/>
</dbReference>
<comment type="catalytic activity">
    <reaction evidence="8">
        <text>tRNA(Asn) + L-asparagine + ATP = L-asparaginyl-tRNA(Asn) + AMP + diphosphate + H(+)</text>
        <dbReference type="Rhea" id="RHEA:11180"/>
        <dbReference type="Rhea" id="RHEA-COMP:9659"/>
        <dbReference type="Rhea" id="RHEA-COMP:9674"/>
        <dbReference type="ChEBI" id="CHEBI:15378"/>
        <dbReference type="ChEBI" id="CHEBI:30616"/>
        <dbReference type="ChEBI" id="CHEBI:33019"/>
        <dbReference type="ChEBI" id="CHEBI:58048"/>
        <dbReference type="ChEBI" id="CHEBI:78442"/>
        <dbReference type="ChEBI" id="CHEBI:78515"/>
        <dbReference type="ChEBI" id="CHEBI:456215"/>
        <dbReference type="EC" id="6.1.1.22"/>
    </reaction>
</comment>
<organism evidence="11 12">
    <name type="scientific">Pycnococcus provasolii</name>
    <dbReference type="NCBI Taxonomy" id="41880"/>
    <lineage>
        <taxon>Eukaryota</taxon>
        <taxon>Viridiplantae</taxon>
        <taxon>Chlorophyta</taxon>
        <taxon>Pseudoscourfieldiophyceae</taxon>
        <taxon>Pseudoscourfieldiales</taxon>
        <taxon>Pycnococcaceae</taxon>
        <taxon>Pycnococcus</taxon>
    </lineage>
</organism>
<evidence type="ECO:0000313" key="12">
    <source>
        <dbReference type="Proteomes" id="UP000660262"/>
    </source>
</evidence>
<evidence type="ECO:0000313" key="11">
    <source>
        <dbReference type="EMBL" id="GHP04677.1"/>
    </source>
</evidence>
<dbReference type="FunFam" id="3.30.930.10:FF:000016">
    <property type="entry name" value="Asparagine--tRNA ligase"/>
    <property type="match status" value="1"/>
</dbReference>
<dbReference type="InterPro" id="IPR004365">
    <property type="entry name" value="NA-bd_OB_tRNA"/>
</dbReference>
<sequence>MGLPYWNFHTGTLCDSDTHLEISVDVASTSGAPSSSSSPSSSALTQYSRYSTQLRAGRVAITSLLNTSDGKGGRSYDGVEIVVGGWVKTGREQGKGSFAFLELNDGSCATNLQCLLDKPIAEAAGKQLSEAAKTGACVVLRGYVVALPEQAKQSVEVKTTELLHLGPCDASKYPIAKAKLGLEFLRGVSHLRPRTNVIAAVSRIRSACSFATHDFFARENGMLYVHTPLITSSDCEGAGEMFAVTTLLKQMEDMSPSSGEGDAKAAADAAAHVQSLRDAASKQGEAVRDLKAKVKSGGASPEEVKAAVDKLLATKKELEGAEAGTKSSVCPVVPGNVDYSQDFFAKPAFLTVSGQLQAEIYACALGSVYTFGPTFRAENSNTSRHLAEFWMVEPEVAFADLDDDMRLAEAYVKHCLRHVMETCADDMVFLTNFVDKTCIDRVNNCLNEPFGRCSYTEAVDILKEHAGGGKVTFDDMDIHWGMDLGSEHERYLCEKVFNKPVIVYNYPKEMKAFYMRLNDDDKTVAAMDVLVPGVGELIGGSQREERIEVLDRRLEELKLDPEMYRWYLDLRRYGTVTHSGFGLGLERLILFITGLENIRDVIPFPRWPSHCDK</sequence>
<dbReference type="PANTHER" id="PTHR22594">
    <property type="entry name" value="ASPARTYL/LYSYL-TRNA SYNTHETASE"/>
    <property type="match status" value="1"/>
</dbReference>
<name>A0A830HHZ2_9CHLO</name>
<evidence type="ECO:0000256" key="5">
    <source>
        <dbReference type="ARBA" id="ARBA00022840"/>
    </source>
</evidence>
<reference evidence="11" key="1">
    <citation type="submission" date="2020-10" db="EMBL/GenBank/DDBJ databases">
        <title>Unveiling of a novel bifunctional photoreceptor, Dualchrome1, isolated from a cosmopolitan green alga.</title>
        <authorList>
            <person name="Suzuki S."/>
            <person name="Kawachi M."/>
        </authorList>
    </citation>
    <scope>NUCLEOTIDE SEQUENCE</scope>
    <source>
        <strain evidence="11">NIES 2893</strain>
    </source>
</reference>
<feature type="domain" description="Aminoacyl-transfer RNA synthetases class-II family profile" evidence="9">
    <location>
        <begin position="368"/>
        <end position="603"/>
    </location>
</feature>
<dbReference type="SUPFAM" id="SSF50249">
    <property type="entry name" value="Nucleic acid-binding proteins"/>
    <property type="match status" value="1"/>
</dbReference>
<evidence type="ECO:0000256" key="6">
    <source>
        <dbReference type="ARBA" id="ARBA00022917"/>
    </source>
</evidence>
<feature type="domain" description="WHEP-TRS" evidence="10">
    <location>
        <begin position="272"/>
        <end position="332"/>
    </location>
</feature>
<dbReference type="GO" id="GO:0005524">
    <property type="term" value="F:ATP binding"/>
    <property type="evidence" value="ECO:0007669"/>
    <property type="project" value="UniProtKB-KW"/>
</dbReference>
<protein>
    <recommendedName>
        <fullName evidence="2">asparagine--tRNA ligase</fullName>
        <ecNumber evidence="2">6.1.1.22</ecNumber>
    </recommendedName>
</protein>
<dbReference type="GO" id="GO:0006421">
    <property type="term" value="P:asparaginyl-tRNA aminoacylation"/>
    <property type="evidence" value="ECO:0007669"/>
    <property type="project" value="InterPro"/>
</dbReference>
<evidence type="ECO:0000256" key="4">
    <source>
        <dbReference type="ARBA" id="ARBA00022741"/>
    </source>
</evidence>
<proteinExistence type="inferred from homology"/>
<comment type="similarity">
    <text evidence="1">Belongs to the class-II aminoacyl-tRNA synthetase family.</text>
</comment>
<evidence type="ECO:0000256" key="8">
    <source>
        <dbReference type="ARBA" id="ARBA00047844"/>
    </source>
</evidence>
<evidence type="ECO:0000259" key="9">
    <source>
        <dbReference type="PROSITE" id="PS50862"/>
    </source>
</evidence>
<dbReference type="PANTHER" id="PTHR22594:SF34">
    <property type="entry name" value="ASPARAGINE--TRNA LIGASE, MITOCHONDRIAL-RELATED"/>
    <property type="match status" value="1"/>
</dbReference>
<dbReference type="CDD" id="cd00776">
    <property type="entry name" value="AsxRS_core"/>
    <property type="match status" value="1"/>
</dbReference>
<dbReference type="EMBL" id="BNJQ01000008">
    <property type="protein sequence ID" value="GHP04677.1"/>
    <property type="molecule type" value="Genomic_DNA"/>
</dbReference>
<comment type="caution">
    <text evidence="11">The sequence shown here is derived from an EMBL/GenBank/DDBJ whole genome shotgun (WGS) entry which is preliminary data.</text>
</comment>
<dbReference type="GO" id="GO:0004816">
    <property type="term" value="F:asparagine-tRNA ligase activity"/>
    <property type="evidence" value="ECO:0007669"/>
    <property type="project" value="UniProtKB-EC"/>
</dbReference>
<gene>
    <name evidence="11" type="ORF">PPROV_000343000</name>
</gene>
<evidence type="ECO:0000256" key="3">
    <source>
        <dbReference type="ARBA" id="ARBA00022598"/>
    </source>
</evidence>
<accession>A0A830HHZ2</accession>
<dbReference type="EC" id="6.1.1.22" evidence="2"/>
<keyword evidence="6" id="KW-0648">Protein biosynthesis</keyword>
<dbReference type="NCBIfam" id="NF003037">
    <property type="entry name" value="PRK03932.1"/>
    <property type="match status" value="1"/>
</dbReference>
<dbReference type="OrthoDB" id="1931232at2759"/>
<dbReference type="Proteomes" id="UP000660262">
    <property type="component" value="Unassembled WGS sequence"/>
</dbReference>
<evidence type="ECO:0000256" key="7">
    <source>
        <dbReference type="ARBA" id="ARBA00023146"/>
    </source>
</evidence>
<dbReference type="PRINTS" id="PR01042">
    <property type="entry name" value="TRNASYNTHASP"/>
</dbReference>
<dbReference type="Gene3D" id="2.40.50.140">
    <property type="entry name" value="Nucleic acid-binding proteins"/>
    <property type="match status" value="1"/>
</dbReference>
<dbReference type="CDD" id="cd04318">
    <property type="entry name" value="EcAsnRS_like_N"/>
    <property type="match status" value="1"/>
</dbReference>
<evidence type="ECO:0000259" key="10">
    <source>
        <dbReference type="PROSITE" id="PS51185"/>
    </source>
</evidence>
<keyword evidence="4" id="KW-0547">Nucleotide-binding</keyword>
<dbReference type="InterPro" id="IPR006195">
    <property type="entry name" value="aa-tRNA-synth_II"/>
</dbReference>
<dbReference type="GO" id="GO:0005739">
    <property type="term" value="C:mitochondrion"/>
    <property type="evidence" value="ECO:0007669"/>
    <property type="project" value="TreeGrafter"/>
</dbReference>
<dbReference type="CDD" id="cd01200">
    <property type="entry name" value="WHEPGMRS_RNA"/>
    <property type="match status" value="1"/>
</dbReference>
<dbReference type="SUPFAM" id="SSF55681">
    <property type="entry name" value="Class II aaRS and biotin synthetases"/>
    <property type="match status" value="1"/>
</dbReference>
<dbReference type="Gene3D" id="3.30.930.10">
    <property type="entry name" value="Bira Bifunctional Protein, Domain 2"/>
    <property type="match status" value="1"/>
</dbReference>